<dbReference type="PROSITE" id="PS50072">
    <property type="entry name" value="CSA_PPIASE_2"/>
    <property type="match status" value="1"/>
</dbReference>
<dbReference type="EMBL" id="DF968182">
    <property type="protein sequence ID" value="GAP41947.1"/>
    <property type="molecule type" value="Genomic_DNA"/>
</dbReference>
<dbReference type="PANTHER" id="PTHR45625">
    <property type="entry name" value="PEPTIDYL-PROLYL CIS-TRANS ISOMERASE-RELATED"/>
    <property type="match status" value="1"/>
</dbReference>
<dbReference type="InterPro" id="IPR002130">
    <property type="entry name" value="Cyclophilin-type_PPIase_dom"/>
</dbReference>
<evidence type="ECO:0000313" key="6">
    <source>
        <dbReference type="EMBL" id="GAP41947.1"/>
    </source>
</evidence>
<dbReference type="InterPro" id="IPR029000">
    <property type="entry name" value="Cyclophilin-like_dom_sf"/>
</dbReference>
<dbReference type="EC" id="5.2.1.8" evidence="4"/>
<dbReference type="SUPFAM" id="SSF50891">
    <property type="entry name" value="Cyclophilin-like"/>
    <property type="match status" value="1"/>
</dbReference>
<feature type="chain" id="PRO_5006520478" description="Peptidyl-prolyl cis-trans isomerase" evidence="4">
    <location>
        <begin position="26"/>
        <end position="287"/>
    </location>
</feature>
<dbReference type="Gene3D" id="2.40.100.10">
    <property type="entry name" value="Cyclophilin-like"/>
    <property type="match status" value="2"/>
</dbReference>
<evidence type="ECO:0000313" key="7">
    <source>
        <dbReference type="Proteomes" id="UP000053091"/>
    </source>
</evidence>
<feature type="signal peptide" evidence="4">
    <location>
        <begin position="1"/>
        <end position="25"/>
    </location>
</feature>
<evidence type="ECO:0000256" key="2">
    <source>
        <dbReference type="ARBA" id="ARBA00023110"/>
    </source>
</evidence>
<accession>A0A0S7BTS9</accession>
<keyword evidence="4" id="KW-0732">Signal</keyword>
<organism evidence="6">
    <name type="scientific">Lentimicrobium saccharophilum</name>
    <dbReference type="NCBI Taxonomy" id="1678841"/>
    <lineage>
        <taxon>Bacteria</taxon>
        <taxon>Pseudomonadati</taxon>
        <taxon>Bacteroidota</taxon>
        <taxon>Bacteroidia</taxon>
        <taxon>Bacteroidales</taxon>
        <taxon>Lentimicrobiaceae</taxon>
        <taxon>Lentimicrobium</taxon>
    </lineage>
</organism>
<dbReference type="InterPro" id="IPR044666">
    <property type="entry name" value="Cyclophilin_A-like"/>
</dbReference>
<name>A0A0S7BTS9_9BACT</name>
<dbReference type="PANTHER" id="PTHR45625:SF4">
    <property type="entry name" value="PEPTIDYLPROLYL ISOMERASE DOMAIN AND WD REPEAT-CONTAINING PROTEIN 1"/>
    <property type="match status" value="1"/>
</dbReference>
<dbReference type="GO" id="GO:0003755">
    <property type="term" value="F:peptidyl-prolyl cis-trans isomerase activity"/>
    <property type="evidence" value="ECO:0007669"/>
    <property type="project" value="UniProtKB-UniRule"/>
</dbReference>
<dbReference type="AlphaFoldDB" id="A0A0S7BTS9"/>
<evidence type="ECO:0000256" key="1">
    <source>
        <dbReference type="ARBA" id="ARBA00007365"/>
    </source>
</evidence>
<dbReference type="Proteomes" id="UP000053091">
    <property type="component" value="Unassembled WGS sequence"/>
</dbReference>
<dbReference type="PROSITE" id="PS00170">
    <property type="entry name" value="CSA_PPIASE_1"/>
    <property type="match status" value="1"/>
</dbReference>
<keyword evidence="2 4" id="KW-0697">Rotamase</keyword>
<protein>
    <recommendedName>
        <fullName evidence="4">Peptidyl-prolyl cis-trans isomerase</fullName>
        <shortName evidence="4">PPIase</shortName>
        <ecNumber evidence="4">5.2.1.8</ecNumber>
    </recommendedName>
</protein>
<evidence type="ECO:0000259" key="5">
    <source>
        <dbReference type="PROSITE" id="PS50072"/>
    </source>
</evidence>
<keyword evidence="7" id="KW-1185">Reference proteome</keyword>
<proteinExistence type="inferred from homology"/>
<dbReference type="CDD" id="cd00317">
    <property type="entry name" value="cyclophilin"/>
    <property type="match status" value="1"/>
</dbReference>
<evidence type="ECO:0000256" key="4">
    <source>
        <dbReference type="RuleBase" id="RU363019"/>
    </source>
</evidence>
<feature type="domain" description="PPIase cyclophilin-type" evidence="5">
    <location>
        <begin position="30"/>
        <end position="276"/>
    </location>
</feature>
<reference evidence="6" key="1">
    <citation type="journal article" date="2015" name="Genome Announc.">
        <title>Draft Genome Sequence of Bacteroidales Strain TBC1, a Novel Isolate from a Methanogenic Wastewater Treatment System.</title>
        <authorList>
            <person name="Tourlousse D.M."/>
            <person name="Matsuura N."/>
            <person name="Sun L."/>
            <person name="Toyonaga M."/>
            <person name="Kuroda K."/>
            <person name="Ohashi A."/>
            <person name="Cruz R."/>
            <person name="Yamaguchi T."/>
            <person name="Sekiguchi Y."/>
        </authorList>
    </citation>
    <scope>NUCLEOTIDE SEQUENCE [LARGE SCALE GENOMIC DNA]</scope>
    <source>
        <strain evidence="6">TBC1</strain>
    </source>
</reference>
<dbReference type="Pfam" id="PF00160">
    <property type="entry name" value="Pro_isomerase"/>
    <property type="match status" value="2"/>
</dbReference>
<comment type="function">
    <text evidence="4">PPIases accelerate the folding of proteins. It catalyzes the cis-trans isomerization of proline imidic peptide bonds in oligopeptides.</text>
</comment>
<gene>
    <name evidence="6" type="ORF">TBC1_1175</name>
</gene>
<comment type="catalytic activity">
    <reaction evidence="4">
        <text>[protein]-peptidylproline (omega=180) = [protein]-peptidylproline (omega=0)</text>
        <dbReference type="Rhea" id="RHEA:16237"/>
        <dbReference type="Rhea" id="RHEA-COMP:10747"/>
        <dbReference type="Rhea" id="RHEA-COMP:10748"/>
        <dbReference type="ChEBI" id="CHEBI:83833"/>
        <dbReference type="ChEBI" id="CHEBI:83834"/>
        <dbReference type="EC" id="5.2.1.8"/>
    </reaction>
</comment>
<dbReference type="STRING" id="1678841.TBC1_1175"/>
<dbReference type="InterPro" id="IPR020892">
    <property type="entry name" value="Cyclophilin-type_PPIase_CS"/>
</dbReference>
<dbReference type="GO" id="GO:0006457">
    <property type="term" value="P:protein folding"/>
    <property type="evidence" value="ECO:0007669"/>
    <property type="project" value="InterPro"/>
</dbReference>
<evidence type="ECO:0000256" key="3">
    <source>
        <dbReference type="ARBA" id="ARBA00023235"/>
    </source>
</evidence>
<dbReference type="PATRIC" id="fig|1678841.3.peg.83"/>
<comment type="similarity">
    <text evidence="1 4">Belongs to the cyclophilin-type PPIase family.</text>
</comment>
<sequence length="287" mass="31765">MLHKSCYMLISLMFALFVAAPGASAQPAGQEELVVISTPKGDITLRLFDDTPKHRDNFLKLARAGFYDSTLFHRVIDGFMIQGGDPDSKGAAPGIELGNGGPGYSIPAEITPAHFHRRGVLAAAREEDKVNPARLSSGSQFYIVQGKVFTGEKLDMLEKEQNSLAKQRIFVDIMDRPENLTLRNQFFSPDAKSDTAHFRFLLDTLNQMIDREFTGDKVFRLSEAAREAYTTVGGAPHLDGRYTIFGEVVSGMEVVDAIATEKRDGNDRPLQDIPMTVKIITRKKSQP</sequence>
<dbReference type="PRINTS" id="PR00153">
    <property type="entry name" value="CSAPPISMRASE"/>
</dbReference>
<keyword evidence="3 4" id="KW-0413">Isomerase</keyword>